<accession>A0A0F3KCH7</accession>
<dbReference type="EMBL" id="JZRB01000046">
    <property type="protein sequence ID" value="KJV27809.1"/>
    <property type="molecule type" value="Genomic_DNA"/>
</dbReference>
<comment type="caution">
    <text evidence="8">The sequence shown here is derived from an EMBL/GenBank/DDBJ whole genome shotgun (WGS) entry which is preliminary data.</text>
</comment>
<reference evidence="8 9" key="1">
    <citation type="submission" date="2015-03" db="EMBL/GenBank/DDBJ databases">
        <title>Draft genome sequence of Luteibacter yeojuensis strain SU11.</title>
        <authorList>
            <person name="Sulaiman J."/>
            <person name="Priya K."/>
            <person name="Chan K.-G."/>
        </authorList>
    </citation>
    <scope>NUCLEOTIDE SEQUENCE [LARGE SCALE GENOMIC DNA]</scope>
    <source>
        <strain evidence="8 9">SU11</strain>
    </source>
</reference>
<gene>
    <name evidence="8" type="ORF">VI08_17745</name>
</gene>
<evidence type="ECO:0000256" key="7">
    <source>
        <dbReference type="ARBA" id="ARBA00023033"/>
    </source>
</evidence>
<dbReference type="RefSeq" id="WP_045830963.1">
    <property type="nucleotide sequence ID" value="NZ_JZRB01000046.1"/>
</dbReference>
<dbReference type="PRINTS" id="PR00411">
    <property type="entry name" value="PNDRDTASEI"/>
</dbReference>
<keyword evidence="7 8" id="KW-0503">Monooxygenase</keyword>
<dbReference type="GO" id="GO:0050661">
    <property type="term" value="F:NADP binding"/>
    <property type="evidence" value="ECO:0007669"/>
    <property type="project" value="InterPro"/>
</dbReference>
<dbReference type="GO" id="GO:0004499">
    <property type="term" value="F:N,N-dimethylaniline monooxygenase activity"/>
    <property type="evidence" value="ECO:0007669"/>
    <property type="project" value="InterPro"/>
</dbReference>
<organism evidence="8 9">
    <name type="scientific">Luteibacter yeojuensis</name>
    <dbReference type="NCBI Taxonomy" id="345309"/>
    <lineage>
        <taxon>Bacteria</taxon>
        <taxon>Pseudomonadati</taxon>
        <taxon>Pseudomonadota</taxon>
        <taxon>Gammaproteobacteria</taxon>
        <taxon>Lysobacterales</taxon>
        <taxon>Rhodanobacteraceae</taxon>
        <taxon>Luteibacter</taxon>
    </lineage>
</organism>
<keyword evidence="4" id="KW-0274">FAD</keyword>
<comment type="similarity">
    <text evidence="2">Belongs to the FAD-binding monooxygenase family.</text>
</comment>
<dbReference type="Proteomes" id="UP000033651">
    <property type="component" value="Unassembled WGS sequence"/>
</dbReference>
<dbReference type="PANTHER" id="PTHR43872">
    <property type="entry name" value="MONOOXYGENASE, PUTATIVE (AFU_ORTHOLOGUE AFUA_8G02570)-RELATED"/>
    <property type="match status" value="1"/>
</dbReference>
<evidence type="ECO:0000313" key="8">
    <source>
        <dbReference type="EMBL" id="KJV27809.1"/>
    </source>
</evidence>
<dbReference type="OrthoDB" id="312624at2"/>
<keyword evidence="5" id="KW-0521">NADP</keyword>
<evidence type="ECO:0000313" key="9">
    <source>
        <dbReference type="Proteomes" id="UP000033651"/>
    </source>
</evidence>
<dbReference type="PANTHER" id="PTHR43872:SF1">
    <property type="entry name" value="MONOOXYGENASE, PUTATIVE (AFU_ORTHOLOGUE AFUA_8G02570)-RELATED"/>
    <property type="match status" value="1"/>
</dbReference>
<name>A0A0F3KCH7_9GAMM</name>
<proteinExistence type="inferred from homology"/>
<evidence type="ECO:0000256" key="3">
    <source>
        <dbReference type="ARBA" id="ARBA00022630"/>
    </source>
</evidence>
<dbReference type="PATRIC" id="fig|345309.4.peg.3334"/>
<evidence type="ECO:0000256" key="6">
    <source>
        <dbReference type="ARBA" id="ARBA00023002"/>
    </source>
</evidence>
<dbReference type="GO" id="GO:0050660">
    <property type="term" value="F:flavin adenine dinucleotide binding"/>
    <property type="evidence" value="ECO:0007669"/>
    <property type="project" value="InterPro"/>
</dbReference>
<evidence type="ECO:0000256" key="5">
    <source>
        <dbReference type="ARBA" id="ARBA00022857"/>
    </source>
</evidence>
<dbReference type="Gene3D" id="3.50.50.60">
    <property type="entry name" value="FAD/NAD(P)-binding domain"/>
    <property type="match status" value="3"/>
</dbReference>
<dbReference type="InterPro" id="IPR036188">
    <property type="entry name" value="FAD/NAD-bd_sf"/>
</dbReference>
<evidence type="ECO:0000256" key="1">
    <source>
        <dbReference type="ARBA" id="ARBA00001974"/>
    </source>
</evidence>
<dbReference type="Pfam" id="PF13450">
    <property type="entry name" value="NAD_binding_8"/>
    <property type="match status" value="1"/>
</dbReference>
<evidence type="ECO:0000256" key="2">
    <source>
        <dbReference type="ARBA" id="ARBA00010139"/>
    </source>
</evidence>
<dbReference type="SUPFAM" id="SSF51905">
    <property type="entry name" value="FAD/NAD(P)-binding domain"/>
    <property type="match status" value="1"/>
</dbReference>
<dbReference type="FunFam" id="3.50.50.60:FF:000228">
    <property type="entry name" value="FAD-containing monooxygenase EthA"/>
    <property type="match status" value="1"/>
</dbReference>
<comment type="cofactor">
    <cofactor evidence="1">
        <name>FAD</name>
        <dbReference type="ChEBI" id="CHEBI:57692"/>
    </cofactor>
</comment>
<evidence type="ECO:0000256" key="4">
    <source>
        <dbReference type="ARBA" id="ARBA00022827"/>
    </source>
</evidence>
<dbReference type="AlphaFoldDB" id="A0A0F3KCH7"/>
<dbReference type="InterPro" id="IPR051820">
    <property type="entry name" value="FAD-binding_MO"/>
</dbReference>
<keyword evidence="6" id="KW-0560">Oxidoreductase</keyword>
<dbReference type="InterPro" id="IPR020946">
    <property type="entry name" value="Flavin_mOase-like"/>
</dbReference>
<protein>
    <submittedName>
        <fullName evidence="8">FAD-containing monooxygenase EthA</fullName>
    </submittedName>
</protein>
<sequence>MGTDHYDVLIIGAGLSGVGMACRLAAACPGRRVGILERRRAMGGTWDLFRYPGVRSDSDMFTFGFGFRPWNDLKVLADGPSILKYIHDTARDYEVERLVRFGMRTTRASWSSGASRWTVAAEDEDGDEHVFTASFLVGCTGYYAYDQGFVPRFEGIESFQGEFIHPQHWPADLDWAGKRVVVIGSGATAMTLVPALARTAAHVTMLQRSPGYVLSVPSRDAISAALLHVLPARMVYGFARRRNIVLQRLLYRAAMRWPRRVRALLLAGVRRQLAGAASLDDFSPAYDPWTQRLCVVPDNDLFDALRAGGASVWTDTVDHFTPASVRLASGATLEADIVVCATGFQLQVLGGVALDVDGRARDPGALMTYKGVLLDGIPNAAVLFGYINASWTLKVDLAAQYVCRLLSWMDEQRVHVVVPRAPAGQATDACILDALKAGYVARGEAQLPRQGRDGPWRVSHRYEVDRRVLLDDPIDDGLLGFH</sequence>
<keyword evidence="9" id="KW-1185">Reference proteome</keyword>
<dbReference type="Pfam" id="PF00743">
    <property type="entry name" value="FMO-like"/>
    <property type="match status" value="1"/>
</dbReference>
<keyword evidence="3" id="KW-0285">Flavoprotein</keyword>